<dbReference type="InterPro" id="IPR025991">
    <property type="entry name" value="Chemoreceptor_zinc-bind_dom"/>
</dbReference>
<feature type="region of interest" description="Disordered" evidence="1">
    <location>
        <begin position="1"/>
        <end position="34"/>
    </location>
</feature>
<organism evidence="3 4">
    <name type="scientific">Hymenobacter edaphi</name>
    <dbReference type="NCBI Taxonomy" id="2211146"/>
    <lineage>
        <taxon>Bacteria</taxon>
        <taxon>Pseudomonadati</taxon>
        <taxon>Bacteroidota</taxon>
        <taxon>Cytophagia</taxon>
        <taxon>Cytophagales</taxon>
        <taxon>Hymenobacteraceae</taxon>
        <taxon>Hymenobacter</taxon>
    </lineage>
</organism>
<evidence type="ECO:0000259" key="2">
    <source>
        <dbReference type="Pfam" id="PF13682"/>
    </source>
</evidence>
<comment type="caution">
    <text evidence="3">The sequence shown here is derived from an EMBL/GenBank/DDBJ whole genome shotgun (WGS) entry which is preliminary data.</text>
</comment>
<evidence type="ECO:0000313" key="3">
    <source>
        <dbReference type="EMBL" id="RAK65280.1"/>
    </source>
</evidence>
<proteinExistence type="predicted"/>
<gene>
    <name evidence="3" type="ORF">DLM85_17270</name>
</gene>
<dbReference type="Pfam" id="PF13682">
    <property type="entry name" value="CZB"/>
    <property type="match status" value="1"/>
</dbReference>
<feature type="domain" description="Chemoreceptor zinc-binding" evidence="2">
    <location>
        <begin position="67"/>
        <end position="131"/>
    </location>
</feature>
<protein>
    <recommendedName>
        <fullName evidence="2">Chemoreceptor zinc-binding domain-containing protein</fullName>
    </recommendedName>
</protein>
<evidence type="ECO:0000256" key="1">
    <source>
        <dbReference type="SAM" id="MobiDB-lite"/>
    </source>
</evidence>
<dbReference type="EMBL" id="QHKM01000005">
    <property type="protein sequence ID" value="RAK65280.1"/>
    <property type="molecule type" value="Genomic_DNA"/>
</dbReference>
<dbReference type="Proteomes" id="UP000248553">
    <property type="component" value="Unassembled WGS sequence"/>
</dbReference>
<sequence>MGAGLAVRGKGEETGPGGRPGKSSPKPGGTQCGIGLTPVAAAARRAALPTPMDEDLKREFEAARLKHILFKARLRSFLYGNDGNETPVRSADECPLGEWIRDVALPRFGRYPETRQLDQTHRRVHDEANRLMDLHQAGRADEAMRGLRAINPLTEEVLGLLNTLEHKLRKEAR</sequence>
<keyword evidence="4" id="KW-1185">Reference proteome</keyword>
<dbReference type="AlphaFoldDB" id="A0A328BCP9"/>
<evidence type="ECO:0000313" key="4">
    <source>
        <dbReference type="Proteomes" id="UP000248553"/>
    </source>
</evidence>
<name>A0A328BCP9_9BACT</name>
<reference evidence="4" key="1">
    <citation type="submission" date="2018-05" db="EMBL/GenBank/DDBJ databases">
        <authorList>
            <person name="Nie L."/>
        </authorList>
    </citation>
    <scope>NUCLEOTIDE SEQUENCE [LARGE SCALE GENOMIC DNA]</scope>
    <source>
        <strain evidence="4">NL</strain>
    </source>
</reference>
<dbReference type="OrthoDB" id="882529at2"/>
<dbReference type="Gene3D" id="1.20.120.30">
    <property type="entry name" value="Aspartate receptor, ligand-binding domain"/>
    <property type="match status" value="1"/>
</dbReference>
<accession>A0A328BCP9</accession>